<dbReference type="EMBL" id="CAJVPT010012942">
    <property type="protein sequence ID" value="CAG8591836.1"/>
    <property type="molecule type" value="Genomic_DNA"/>
</dbReference>
<accession>A0ACA9MHU8</accession>
<keyword evidence="2" id="KW-1185">Reference proteome</keyword>
<comment type="caution">
    <text evidence="1">The sequence shown here is derived from an EMBL/GenBank/DDBJ whole genome shotgun (WGS) entry which is preliminary data.</text>
</comment>
<name>A0ACA9MHU8_9GLOM</name>
<organism evidence="1 2">
    <name type="scientific">Acaulospora colombiana</name>
    <dbReference type="NCBI Taxonomy" id="27376"/>
    <lineage>
        <taxon>Eukaryota</taxon>
        <taxon>Fungi</taxon>
        <taxon>Fungi incertae sedis</taxon>
        <taxon>Mucoromycota</taxon>
        <taxon>Glomeromycotina</taxon>
        <taxon>Glomeromycetes</taxon>
        <taxon>Diversisporales</taxon>
        <taxon>Acaulosporaceae</taxon>
        <taxon>Acaulospora</taxon>
    </lineage>
</organism>
<sequence length="163" mass="18339">NKLKINIDQSSLQHYSKSLISLLVAQNVKIKYQWDKLKALKEINENSLPAEQGKEAVNKGGPQTNSNVKILPDSHQQILQILYPTLIALIQKLPALSVAVSGTKTSKPLLIQLEEINILDLVTFTSISSADELEKVLEEQHDTGFDQEDESKPLWRIKILIFQ</sequence>
<proteinExistence type="predicted"/>
<reference evidence="1" key="1">
    <citation type="submission" date="2021-06" db="EMBL/GenBank/DDBJ databases">
        <authorList>
            <person name="Kallberg Y."/>
            <person name="Tangrot J."/>
            <person name="Rosling A."/>
        </authorList>
    </citation>
    <scope>NUCLEOTIDE SEQUENCE</scope>
    <source>
        <strain evidence="1">CL356</strain>
    </source>
</reference>
<protein>
    <submittedName>
        <fullName evidence="1">2677_t:CDS:1</fullName>
    </submittedName>
</protein>
<feature type="non-terminal residue" evidence="1">
    <location>
        <position position="1"/>
    </location>
</feature>
<dbReference type="Proteomes" id="UP000789525">
    <property type="component" value="Unassembled WGS sequence"/>
</dbReference>
<evidence type="ECO:0000313" key="1">
    <source>
        <dbReference type="EMBL" id="CAG8591836.1"/>
    </source>
</evidence>
<evidence type="ECO:0000313" key="2">
    <source>
        <dbReference type="Proteomes" id="UP000789525"/>
    </source>
</evidence>
<gene>
    <name evidence="1" type="ORF">ACOLOM_LOCUS6352</name>
</gene>